<evidence type="ECO:0000259" key="2">
    <source>
        <dbReference type="Pfam" id="PF01979"/>
    </source>
</evidence>
<comment type="caution">
    <text evidence="3">The sequence shown here is derived from an EMBL/GenBank/DDBJ whole genome shotgun (WGS) entry which is preliminary data.</text>
</comment>
<dbReference type="NCBIfam" id="TIGR02022">
    <property type="entry name" value="hutF"/>
    <property type="match status" value="1"/>
</dbReference>
<name>A0A511MFV0_9NOCA</name>
<dbReference type="Pfam" id="PF01979">
    <property type="entry name" value="Amidohydro_1"/>
    <property type="match status" value="1"/>
</dbReference>
<dbReference type="OrthoDB" id="3189065at2"/>
<dbReference type="Gene3D" id="3.20.20.140">
    <property type="entry name" value="Metal-dependent hydrolases"/>
    <property type="match status" value="1"/>
</dbReference>
<evidence type="ECO:0000313" key="3">
    <source>
        <dbReference type="EMBL" id="GEM39555.1"/>
    </source>
</evidence>
<organism evidence="3 4">
    <name type="scientific">Nocardia ninae NBRC 108245</name>
    <dbReference type="NCBI Taxonomy" id="1210091"/>
    <lineage>
        <taxon>Bacteria</taxon>
        <taxon>Bacillati</taxon>
        <taxon>Actinomycetota</taxon>
        <taxon>Actinomycetes</taxon>
        <taxon>Mycobacteriales</taxon>
        <taxon>Nocardiaceae</taxon>
        <taxon>Nocardia</taxon>
    </lineage>
</organism>
<accession>A0A511MFV0</accession>
<dbReference type="Proteomes" id="UP000321424">
    <property type="component" value="Unassembled WGS sequence"/>
</dbReference>
<proteinExistence type="predicted"/>
<dbReference type="NCBIfam" id="NF006681">
    <property type="entry name" value="PRK09229.1-2"/>
    <property type="match status" value="1"/>
</dbReference>
<dbReference type="RefSeq" id="WP_147133474.1">
    <property type="nucleotide sequence ID" value="NZ_BJXA01000026.1"/>
</dbReference>
<evidence type="ECO:0000313" key="4">
    <source>
        <dbReference type="Proteomes" id="UP000321424"/>
    </source>
</evidence>
<dbReference type="PANTHER" id="PTHR43794">
    <property type="entry name" value="AMINOHYDROLASE SSNA-RELATED"/>
    <property type="match status" value="1"/>
</dbReference>
<dbReference type="EMBL" id="BJXA01000026">
    <property type="protein sequence ID" value="GEM39555.1"/>
    <property type="molecule type" value="Genomic_DNA"/>
</dbReference>
<dbReference type="AlphaFoldDB" id="A0A511MFV0"/>
<dbReference type="InterPro" id="IPR011059">
    <property type="entry name" value="Metal-dep_hydrolase_composite"/>
</dbReference>
<keyword evidence="1" id="KW-0378">Hydrolase</keyword>
<gene>
    <name evidence="3" type="ORF">NN4_40740</name>
</gene>
<reference evidence="3 4" key="1">
    <citation type="submission" date="2019-07" db="EMBL/GenBank/DDBJ databases">
        <title>Whole genome shotgun sequence of Nocardia ninae NBRC 108245.</title>
        <authorList>
            <person name="Hosoyama A."/>
            <person name="Uohara A."/>
            <person name="Ohji S."/>
            <person name="Ichikawa N."/>
        </authorList>
    </citation>
    <scope>NUCLEOTIDE SEQUENCE [LARGE SCALE GENOMIC DNA]</scope>
    <source>
        <strain evidence="3 4">NBRC 108245</strain>
    </source>
</reference>
<keyword evidence="4" id="KW-1185">Reference proteome</keyword>
<dbReference type="PANTHER" id="PTHR43794:SF11">
    <property type="entry name" value="AMIDOHYDROLASE-RELATED DOMAIN-CONTAINING PROTEIN"/>
    <property type="match status" value="1"/>
</dbReference>
<dbReference type="SUPFAM" id="SSF51556">
    <property type="entry name" value="Metallo-dependent hydrolases"/>
    <property type="match status" value="1"/>
</dbReference>
<dbReference type="GO" id="GO:0016810">
    <property type="term" value="F:hydrolase activity, acting on carbon-nitrogen (but not peptide) bonds"/>
    <property type="evidence" value="ECO:0007669"/>
    <property type="project" value="InterPro"/>
</dbReference>
<dbReference type="SUPFAM" id="SSF51338">
    <property type="entry name" value="Composite domain of metallo-dependent hydrolases"/>
    <property type="match status" value="1"/>
</dbReference>
<protein>
    <submittedName>
        <fullName evidence="3">Formimidoylglutamate deiminase</fullName>
    </submittedName>
</protein>
<dbReference type="InterPro" id="IPR010252">
    <property type="entry name" value="HutF"/>
</dbReference>
<evidence type="ECO:0000256" key="1">
    <source>
        <dbReference type="ARBA" id="ARBA00022801"/>
    </source>
</evidence>
<dbReference type="InterPro" id="IPR006680">
    <property type="entry name" value="Amidohydro-rel"/>
</dbReference>
<feature type="domain" description="Amidohydrolase-related" evidence="2">
    <location>
        <begin position="47"/>
        <end position="408"/>
    </location>
</feature>
<dbReference type="InterPro" id="IPR050287">
    <property type="entry name" value="MTA/SAH_deaminase"/>
</dbReference>
<dbReference type="InterPro" id="IPR032466">
    <property type="entry name" value="Metal_Hydrolase"/>
</dbReference>
<dbReference type="Gene3D" id="2.30.40.10">
    <property type="entry name" value="Urease, subunit C, domain 1"/>
    <property type="match status" value="1"/>
</dbReference>
<sequence>MTVYWAEHAWLPDGPAAAVAIEVHGAVIRSVTRDADRTGTVLPGLTIPGFANAHSHAFHRALRGRTQHDQGTFWTWRERMYAVAAQLNPDSYYRLARAVYAEMVLAGYTSVGEFHYLHHAAGGARYSDPNAMSAALAAAAEDAGIRLTLLDTCYLAGGFGVELGEHQLRFSDGTVDAWAERAAAFTPKPELVRTGVAAHSVRAVPAAALPVIAGAAEGRPVHVHLSEQPAENTDCLAAHGCTPTALLARAGLLGPQTVAVHATHLTTADIALLADSGSRACFCPTTERDLGDGIGPARALSDAGVGLCLGTDSHAVIDAFEEWRALELDERLASRARGRFNPAELYRAATDHASIGWPEVGRIAPDAAADLVTIDLDSIRTAGTTPAAALFAATASDVRSVLVAGRPVVSERRHLRVERPETVLREEIEALCRP</sequence>